<gene>
    <name evidence="13" type="ORF">Trichorick_00517</name>
</gene>
<dbReference type="InterPro" id="IPR001567">
    <property type="entry name" value="Pept_M3A_M3B_dom"/>
</dbReference>
<evidence type="ECO:0000256" key="3">
    <source>
        <dbReference type="ARBA" id="ARBA00022723"/>
    </source>
</evidence>
<comment type="cofactor">
    <cofactor evidence="9">
        <name>Zn(2+)</name>
        <dbReference type="ChEBI" id="CHEBI:29105"/>
    </cofactor>
    <text evidence="9">Binds 1 zinc ion.</text>
</comment>
<keyword evidence="2 9" id="KW-0645">Protease</keyword>
<evidence type="ECO:0000256" key="9">
    <source>
        <dbReference type="RuleBase" id="RU003435"/>
    </source>
</evidence>
<dbReference type="Pfam" id="PF19310">
    <property type="entry name" value="TOP_N"/>
    <property type="match status" value="1"/>
</dbReference>
<dbReference type="Gene3D" id="1.20.1050.40">
    <property type="entry name" value="Endopeptidase. Chain P, domain 1"/>
    <property type="match status" value="1"/>
</dbReference>
<keyword evidence="3 9" id="KW-0479">Metal-binding</keyword>
<comment type="catalytic activity">
    <reaction evidence="7">
        <text>Hydrolysis of oligopeptides, with broad specificity. Gly or Ala commonly occur as P1 or P1' residues, but more distant residues are also important, as is shown by the fact that Z-Gly-Pro-Gly-|-Gly-Pro-Ala is cleaved, but not Z-(Gly)(5).</text>
        <dbReference type="EC" id="3.4.24.70"/>
    </reaction>
</comment>
<dbReference type="Proteomes" id="UP001326613">
    <property type="component" value="Chromosome"/>
</dbReference>
<dbReference type="PANTHER" id="PTHR43660">
    <property type="entry name" value="DIPEPTIDYL CARBOXYPEPTIDASE"/>
    <property type="match status" value="1"/>
</dbReference>
<dbReference type="SUPFAM" id="SSF55486">
    <property type="entry name" value="Metalloproteases ('zincins'), catalytic domain"/>
    <property type="match status" value="1"/>
</dbReference>
<evidence type="ECO:0000313" key="13">
    <source>
        <dbReference type="EMBL" id="WPY00634.1"/>
    </source>
</evidence>
<keyword evidence="10" id="KW-0732">Signal</keyword>
<evidence type="ECO:0000259" key="11">
    <source>
        <dbReference type="Pfam" id="PF01432"/>
    </source>
</evidence>
<dbReference type="InterPro" id="IPR024077">
    <property type="entry name" value="Neurolysin/TOP_dom2"/>
</dbReference>
<feature type="chain" id="PRO_5046370340" description="oligopeptidase A" evidence="10">
    <location>
        <begin position="21"/>
        <end position="704"/>
    </location>
</feature>
<dbReference type="PANTHER" id="PTHR43660:SF1">
    <property type="entry name" value="DIPEPTIDYL CARBOXYPEPTIDASE"/>
    <property type="match status" value="1"/>
</dbReference>
<organism evidence="13 14">
    <name type="scientific">Candidatus Trichorickettsia mobilis</name>
    <dbReference type="NCBI Taxonomy" id="1346319"/>
    <lineage>
        <taxon>Bacteria</taxon>
        <taxon>Pseudomonadati</taxon>
        <taxon>Pseudomonadota</taxon>
        <taxon>Alphaproteobacteria</taxon>
        <taxon>Rickettsiales</taxon>
        <taxon>Rickettsiaceae</taxon>
        <taxon>Rickettsieae</taxon>
        <taxon>Candidatus Trichorickettsia</taxon>
    </lineage>
</organism>
<evidence type="ECO:0000256" key="5">
    <source>
        <dbReference type="ARBA" id="ARBA00022833"/>
    </source>
</evidence>
<dbReference type="Pfam" id="PF01432">
    <property type="entry name" value="Peptidase_M3"/>
    <property type="match status" value="1"/>
</dbReference>
<accession>A0ABZ0URG0</accession>
<dbReference type="InterPro" id="IPR024079">
    <property type="entry name" value="MetalloPept_cat_dom_sf"/>
</dbReference>
<dbReference type="InterPro" id="IPR045090">
    <property type="entry name" value="Pept_M3A_M3B"/>
</dbReference>
<dbReference type="CDD" id="cd06456">
    <property type="entry name" value="M3A_DCP"/>
    <property type="match status" value="1"/>
</dbReference>
<sequence length="704" mass="81335">MKILKTILVFFFTLSLDTFAKSKEPNMNPLLTHGELPDFNEIKPEHFDPAIDELIKSFKNTLNSVNKVTKPVWNNTIQRLDEEGARLGFAKNVISHLNAVNNIDEIRNAYEVILRKLSDFYTDLSQNKELYDLFLNLRNSTEFSSYNDAQKTSIDNAIRNFKDAGIDLNTEKKARLKEINSALSELSNNFSKNVIDATQSWSYHITTEKKVLLDGLPKHIIEAAIAKAKIDGKDGWVLTLDYPCYEAVMSYAKDRDLRKIFYRAYNTRASHEAEAKQFDNSDLIDRILALRQEKAQLIGYKNYAEYSLSPKMADTTKEVMDFLKDLADRSKPQGIREIASLKLFAQEHDGITNFSPWDYNYYSVCYKKIHFNFSEEDLRPYFPEDKVFKGLFDLVNRLYDINIKEVEDFSKWNESVRLFEIYDNKQNLRGKFYVDLYTRNFKQSGAWQSGLVSRMKYSSGLVQTPVAFLVTNFSPSNGSKTALLSHNDIKTLFHEFGHMLHHTLTIVDYPSVAGTNVPWDAVELPSQFMENWTYVWEVVESISEHVETGKPLPRSEFDKLIAVKNYNSAITMLRQLEFALFDFRIHMHESKDSEKSVGQVLDDVRGEVSVLQPPSYNRFQNSFSHIFAGGYAAGYYSYKWAEVLSSDAFSKFEEDGIWNKETGQLFLKSILEQGGSRKPIDLFVEFRRRKPKIDALLKYSGIEQ</sequence>
<dbReference type="EC" id="3.4.24.70" evidence="8"/>
<feature type="domain" description="Oligopeptidase A N-terminal" evidence="12">
    <location>
        <begin position="52"/>
        <end position="173"/>
    </location>
</feature>
<evidence type="ECO:0000256" key="8">
    <source>
        <dbReference type="ARBA" id="ARBA00026100"/>
    </source>
</evidence>
<dbReference type="InterPro" id="IPR045666">
    <property type="entry name" value="OpdA_N"/>
</dbReference>
<dbReference type="InterPro" id="IPR024080">
    <property type="entry name" value="Neurolysin/TOP_N"/>
</dbReference>
<keyword evidence="5 9" id="KW-0862">Zinc</keyword>
<dbReference type="InterPro" id="IPR034005">
    <property type="entry name" value="M3A_DCP"/>
</dbReference>
<keyword evidence="14" id="KW-1185">Reference proteome</keyword>
<evidence type="ECO:0000256" key="1">
    <source>
        <dbReference type="ARBA" id="ARBA00006040"/>
    </source>
</evidence>
<keyword evidence="4 9" id="KW-0378">Hydrolase</keyword>
<evidence type="ECO:0000256" key="4">
    <source>
        <dbReference type="ARBA" id="ARBA00022801"/>
    </source>
</evidence>
<feature type="signal peptide" evidence="10">
    <location>
        <begin position="1"/>
        <end position="20"/>
    </location>
</feature>
<protein>
    <recommendedName>
        <fullName evidence="8">oligopeptidase A</fullName>
        <ecNumber evidence="8">3.4.24.70</ecNumber>
    </recommendedName>
</protein>
<proteinExistence type="inferred from homology"/>
<evidence type="ECO:0000256" key="10">
    <source>
        <dbReference type="SAM" id="SignalP"/>
    </source>
</evidence>
<keyword evidence="6 9" id="KW-0482">Metalloprotease</keyword>
<dbReference type="EMBL" id="CP112932">
    <property type="protein sequence ID" value="WPY00634.1"/>
    <property type="molecule type" value="Genomic_DNA"/>
</dbReference>
<reference evidence="13 14" key="1">
    <citation type="submission" date="2022-10" db="EMBL/GenBank/DDBJ databases">
        <title>Host association and intracellularity evolved multiple times independently in the Rickettsiales.</title>
        <authorList>
            <person name="Castelli M."/>
            <person name="Nardi T."/>
            <person name="Gammuto L."/>
            <person name="Bellinzona G."/>
            <person name="Sabaneyeva E."/>
            <person name="Potekhin A."/>
            <person name="Serra V."/>
            <person name="Petroni G."/>
            <person name="Sassera D."/>
        </authorList>
    </citation>
    <scope>NUCLEOTIDE SEQUENCE [LARGE SCALE GENOMIC DNA]</scope>
    <source>
        <strain evidence="13 14">Kr 154-4</strain>
    </source>
</reference>
<dbReference type="Gene3D" id="1.10.1370.10">
    <property type="entry name" value="Neurolysin, domain 3"/>
    <property type="match status" value="1"/>
</dbReference>
<evidence type="ECO:0000256" key="6">
    <source>
        <dbReference type="ARBA" id="ARBA00023049"/>
    </source>
</evidence>
<evidence type="ECO:0000256" key="7">
    <source>
        <dbReference type="ARBA" id="ARBA00024603"/>
    </source>
</evidence>
<evidence type="ECO:0000259" key="12">
    <source>
        <dbReference type="Pfam" id="PF19310"/>
    </source>
</evidence>
<evidence type="ECO:0000256" key="2">
    <source>
        <dbReference type="ARBA" id="ARBA00022670"/>
    </source>
</evidence>
<comment type="similarity">
    <text evidence="1 9">Belongs to the peptidase M3 family.</text>
</comment>
<evidence type="ECO:0000313" key="14">
    <source>
        <dbReference type="Proteomes" id="UP001326613"/>
    </source>
</evidence>
<feature type="domain" description="Peptidase M3A/M3B catalytic" evidence="11">
    <location>
        <begin position="248"/>
        <end position="699"/>
    </location>
</feature>
<name>A0ABZ0URG0_9RICK</name>
<dbReference type="Gene3D" id="3.40.390.10">
    <property type="entry name" value="Collagenase (Catalytic Domain)"/>
    <property type="match status" value="1"/>
</dbReference>